<comment type="caution">
    <text evidence="2">The sequence shown here is derived from an EMBL/GenBank/DDBJ whole genome shotgun (WGS) entry which is preliminary data.</text>
</comment>
<feature type="region of interest" description="Disordered" evidence="1">
    <location>
        <begin position="609"/>
        <end position="751"/>
    </location>
</feature>
<feature type="region of interest" description="Disordered" evidence="1">
    <location>
        <begin position="49"/>
        <end position="216"/>
    </location>
</feature>
<evidence type="ECO:0000313" key="2">
    <source>
        <dbReference type="EMBL" id="KAJ2923873.1"/>
    </source>
</evidence>
<gene>
    <name evidence="2" type="ORF">H1R20_g13226</name>
</gene>
<feature type="compositionally biased region" description="Polar residues" evidence="1">
    <location>
        <begin position="725"/>
        <end position="738"/>
    </location>
</feature>
<keyword evidence="3" id="KW-1185">Reference proteome</keyword>
<feature type="compositionally biased region" description="Pro residues" evidence="1">
    <location>
        <begin position="89"/>
        <end position="104"/>
    </location>
</feature>
<feature type="compositionally biased region" description="Low complexity" evidence="1">
    <location>
        <begin position="105"/>
        <end position="114"/>
    </location>
</feature>
<dbReference type="Proteomes" id="UP001140091">
    <property type="component" value="Unassembled WGS sequence"/>
</dbReference>
<feature type="region of interest" description="Disordered" evidence="1">
    <location>
        <begin position="321"/>
        <end position="353"/>
    </location>
</feature>
<protein>
    <submittedName>
        <fullName evidence="2">Uncharacterized protein</fullName>
    </submittedName>
</protein>
<feature type="region of interest" description="Disordered" evidence="1">
    <location>
        <begin position="1"/>
        <end position="21"/>
    </location>
</feature>
<dbReference type="AlphaFoldDB" id="A0A9W8MCA8"/>
<organism evidence="2 3">
    <name type="scientific">Candolleomyces eurysporus</name>
    <dbReference type="NCBI Taxonomy" id="2828524"/>
    <lineage>
        <taxon>Eukaryota</taxon>
        <taxon>Fungi</taxon>
        <taxon>Dikarya</taxon>
        <taxon>Basidiomycota</taxon>
        <taxon>Agaricomycotina</taxon>
        <taxon>Agaricomycetes</taxon>
        <taxon>Agaricomycetidae</taxon>
        <taxon>Agaricales</taxon>
        <taxon>Agaricineae</taxon>
        <taxon>Psathyrellaceae</taxon>
        <taxon>Candolleomyces</taxon>
    </lineage>
</organism>
<name>A0A9W8MCA8_9AGAR</name>
<proteinExistence type="predicted"/>
<dbReference type="EMBL" id="JANBPK010001269">
    <property type="protein sequence ID" value="KAJ2923873.1"/>
    <property type="molecule type" value="Genomic_DNA"/>
</dbReference>
<accession>A0A9W8MCA8</accession>
<reference evidence="2" key="1">
    <citation type="submission" date="2022-06" db="EMBL/GenBank/DDBJ databases">
        <title>Genome Sequence of Candolleomyces eurysporus.</title>
        <authorList>
            <person name="Buettner E."/>
        </authorList>
    </citation>
    <scope>NUCLEOTIDE SEQUENCE</scope>
    <source>
        <strain evidence="2">VTCC 930004</strain>
    </source>
</reference>
<sequence length="751" mass="82050">MPPSNSSIASQLETQVKTWPRSTREIARWIKVADDVLDDLSIDMGAVERADQQDGNAVSDLKRKHSAVTENLQTLRSLLEDSRPKKKAPPPPPTDPPPTSPPAAAPDASSAAAKDPPPASSLPAGPRGRKGRSAARPASPPPVKRGRSVEEGQDGSDKRARVQGVERSSATVEDASPVPSAAPPLPAPPPPPPPPPPAVVQTIVSDPLAPPAMVPPPELQEVVQTVVQDDPPLPPPAVVPPPELQEVVQTVIKDPPPPTPPAMVEPPELQEVVQTAVNDPPPPSLAAAPPNIQGVDQTAVKVEPSLNPADMKDLYTMISETESAGDNNSNNDKKTSKKAKTSQSKHRSGIYSNLSTEQSNTIHDDAQAEMQDFLTFNLPLGSVSRTWCRHAQAVLREAAYHSKKLAASVFILSNGRTVCAYHSIHKEGKASDCDVAKPEKVSGVPYPPVKKAIHQPSYLERPMRIGSDGTMKPPRPNSYNPNFTLQRVLEFYIMEPGGIRRMHCGCVLDNVLLEFAFWKRTEVQSEATDVMSPMDSPLRPRDRLFFVTVLDYLHTTLDRIYHYDEEGRRVTRKHQLSSWMNDIREEYSKVSAQHGKELNEQLRKRPLTYVEIPDVEDHREGKGKASQPVEDVEGKGNASQPVEDTEGKGEDSQPVEDAEGKGEASQPVEELEEKGKASQPIEDAPLGEGSRKRKGKVSELDERHYDLSKVTEGTGKEKVPMEQLYSCSDSDESQTVRSPSALRRHLAMDEE</sequence>
<evidence type="ECO:0000256" key="1">
    <source>
        <dbReference type="SAM" id="MobiDB-lite"/>
    </source>
</evidence>
<feature type="compositionally biased region" description="Basic and acidic residues" evidence="1">
    <location>
        <begin position="696"/>
        <end position="720"/>
    </location>
</feature>
<feature type="non-terminal residue" evidence="2">
    <location>
        <position position="1"/>
    </location>
</feature>
<feature type="compositionally biased region" description="Basic residues" evidence="1">
    <location>
        <begin position="335"/>
        <end position="348"/>
    </location>
</feature>
<evidence type="ECO:0000313" key="3">
    <source>
        <dbReference type="Proteomes" id="UP001140091"/>
    </source>
</evidence>
<feature type="compositionally biased region" description="Pro residues" evidence="1">
    <location>
        <begin position="180"/>
        <end position="198"/>
    </location>
</feature>
<dbReference type="OrthoDB" id="3065406at2759"/>
<feature type="compositionally biased region" description="Basic and acidic residues" evidence="1">
    <location>
        <begin position="147"/>
        <end position="160"/>
    </location>
</feature>